<comment type="caution">
    <text evidence="1">The sequence shown here is derived from an EMBL/GenBank/DDBJ whole genome shotgun (WGS) entry which is preliminary data.</text>
</comment>
<sequence>MSQDRADDRAETQGLPEDDVALLAAVAAMLDAADPVPPGLVDRVRFAIELDDVDVELSRLVEMSSLAGARSDEFTRLVTFQGDSLTIMITLEQGVDGTTRIDGWLTPAACRRIEVRCPAGPRSTESDDTGRFSLDAVPAGTVRLVVHDPDGAHRVITPTIEL</sequence>
<accession>A0A7W7QC39</accession>
<evidence type="ECO:0000313" key="1">
    <source>
        <dbReference type="EMBL" id="MBB4910825.1"/>
    </source>
</evidence>
<evidence type="ECO:0008006" key="3">
    <source>
        <dbReference type="Google" id="ProtNLM"/>
    </source>
</evidence>
<protein>
    <recommendedName>
        <fullName evidence="3">Carboxypeptidase regulatory-like domain-containing protein</fullName>
    </recommendedName>
</protein>
<gene>
    <name evidence="1" type="ORF">FHR82_007084</name>
</gene>
<name>A0A7W7QC39_9PSEU</name>
<keyword evidence="2" id="KW-1185">Reference proteome</keyword>
<reference evidence="1 2" key="1">
    <citation type="submission" date="2020-08" db="EMBL/GenBank/DDBJ databases">
        <title>Genomic Encyclopedia of Type Strains, Phase III (KMG-III): the genomes of soil and plant-associated and newly described type strains.</title>
        <authorList>
            <person name="Whitman W."/>
        </authorList>
    </citation>
    <scope>NUCLEOTIDE SEQUENCE [LARGE SCALE GENOMIC DNA]</scope>
    <source>
        <strain evidence="1 2">CECT 8960</strain>
    </source>
</reference>
<proteinExistence type="predicted"/>
<organism evidence="1 2">
    <name type="scientific">Actinophytocola algeriensis</name>
    <dbReference type="NCBI Taxonomy" id="1768010"/>
    <lineage>
        <taxon>Bacteria</taxon>
        <taxon>Bacillati</taxon>
        <taxon>Actinomycetota</taxon>
        <taxon>Actinomycetes</taxon>
        <taxon>Pseudonocardiales</taxon>
        <taxon>Pseudonocardiaceae</taxon>
    </lineage>
</organism>
<dbReference type="AlphaFoldDB" id="A0A7W7QC39"/>
<dbReference type="RefSeq" id="WP_184814856.1">
    <property type="nucleotide sequence ID" value="NZ_JACHJQ010000008.1"/>
</dbReference>
<dbReference type="Proteomes" id="UP000520767">
    <property type="component" value="Unassembled WGS sequence"/>
</dbReference>
<dbReference type="EMBL" id="JACHJQ010000008">
    <property type="protein sequence ID" value="MBB4910825.1"/>
    <property type="molecule type" value="Genomic_DNA"/>
</dbReference>
<evidence type="ECO:0000313" key="2">
    <source>
        <dbReference type="Proteomes" id="UP000520767"/>
    </source>
</evidence>